<dbReference type="CDD" id="cd01335">
    <property type="entry name" value="Radical_SAM"/>
    <property type="match status" value="1"/>
</dbReference>
<dbReference type="InterPro" id="IPR001989">
    <property type="entry name" value="Radical_activat_CS"/>
</dbReference>
<comment type="cofactor">
    <cofactor evidence="1">
        <name>[4Fe-4S] cluster</name>
        <dbReference type="ChEBI" id="CHEBI:49883"/>
    </cofactor>
</comment>
<dbReference type="RefSeq" id="WP_249304991.1">
    <property type="nucleotide sequence ID" value="NZ_JACRSW010000031.1"/>
</dbReference>
<dbReference type="PIRSF" id="PIRSF000368">
    <property type="entry name" value="NrdG"/>
    <property type="match status" value="1"/>
</dbReference>
<dbReference type="InterPro" id="IPR007197">
    <property type="entry name" value="rSAM"/>
</dbReference>
<evidence type="ECO:0000256" key="3">
    <source>
        <dbReference type="ARBA" id="ARBA00009777"/>
    </source>
</evidence>
<dbReference type="EMBL" id="JACRSW010000031">
    <property type="protein sequence ID" value="MBC8557687.1"/>
    <property type="molecule type" value="Genomic_DNA"/>
</dbReference>
<evidence type="ECO:0000313" key="15">
    <source>
        <dbReference type="Proteomes" id="UP000637513"/>
    </source>
</evidence>
<evidence type="ECO:0000256" key="7">
    <source>
        <dbReference type="ARBA" id="ARBA00022723"/>
    </source>
</evidence>
<dbReference type="Proteomes" id="UP000637513">
    <property type="component" value="Unassembled WGS sequence"/>
</dbReference>
<keyword evidence="8 12" id="KW-0560">Oxidoreductase</keyword>
<dbReference type="PANTHER" id="PTHR30352">
    <property type="entry name" value="PYRUVATE FORMATE-LYASE-ACTIVATING ENZYME"/>
    <property type="match status" value="1"/>
</dbReference>
<evidence type="ECO:0000313" key="14">
    <source>
        <dbReference type="EMBL" id="MBC8557687.1"/>
    </source>
</evidence>
<evidence type="ECO:0000256" key="1">
    <source>
        <dbReference type="ARBA" id="ARBA00001966"/>
    </source>
</evidence>
<evidence type="ECO:0000256" key="4">
    <source>
        <dbReference type="ARBA" id="ARBA00014281"/>
    </source>
</evidence>
<keyword evidence="15" id="KW-1185">Reference proteome</keyword>
<evidence type="ECO:0000256" key="9">
    <source>
        <dbReference type="ARBA" id="ARBA00023004"/>
    </source>
</evidence>
<evidence type="ECO:0000256" key="2">
    <source>
        <dbReference type="ARBA" id="ARBA00003852"/>
    </source>
</evidence>
<dbReference type="InterPro" id="IPR034457">
    <property type="entry name" value="Organic_radical-activating"/>
</dbReference>
<dbReference type="SFLD" id="SFLDG01063">
    <property type="entry name" value="activating_enzymes__group_1"/>
    <property type="match status" value="1"/>
</dbReference>
<protein>
    <recommendedName>
        <fullName evidence="4 12">Anaerobic ribonucleoside-triphosphate reductase-activating protein</fullName>
        <ecNumber evidence="12">1.97.1.-</ecNumber>
    </recommendedName>
</protein>
<dbReference type="SFLD" id="SFLDF00299">
    <property type="entry name" value="anaerobic_ribonucleoside-triph"/>
    <property type="match status" value="1"/>
</dbReference>
<dbReference type="InterPro" id="IPR058240">
    <property type="entry name" value="rSAM_sf"/>
</dbReference>
<keyword evidence="9" id="KW-0408">Iron</keyword>
<dbReference type="EC" id="1.97.1.-" evidence="12"/>
<evidence type="ECO:0000256" key="6">
    <source>
        <dbReference type="ARBA" id="ARBA00022691"/>
    </source>
</evidence>
<keyword evidence="5" id="KW-0004">4Fe-4S</keyword>
<accession>A0ABR7MV60</accession>
<dbReference type="InterPro" id="IPR013785">
    <property type="entry name" value="Aldolase_TIM"/>
</dbReference>
<feature type="domain" description="Radical SAM core" evidence="13">
    <location>
        <begin position="11"/>
        <end position="175"/>
    </location>
</feature>
<dbReference type="InterPro" id="IPR012837">
    <property type="entry name" value="NrdG"/>
</dbReference>
<keyword evidence="10" id="KW-0411">Iron-sulfur</keyword>
<name>A0ABR7MV60_9FIRM</name>
<dbReference type="PANTHER" id="PTHR30352:SF2">
    <property type="entry name" value="ANAEROBIC RIBONUCLEOSIDE-TRIPHOSPHATE REDUCTASE-ACTIVATING PROTEIN"/>
    <property type="match status" value="1"/>
</dbReference>
<keyword evidence="6" id="KW-0949">S-adenosyl-L-methionine</keyword>
<dbReference type="Gene3D" id="3.20.20.70">
    <property type="entry name" value="Aldolase class I"/>
    <property type="match status" value="1"/>
</dbReference>
<dbReference type="Pfam" id="PF13353">
    <property type="entry name" value="Fer4_12"/>
    <property type="match status" value="1"/>
</dbReference>
<dbReference type="SUPFAM" id="SSF102114">
    <property type="entry name" value="Radical SAM enzymes"/>
    <property type="match status" value="1"/>
</dbReference>
<proteinExistence type="inferred from homology"/>
<keyword evidence="7" id="KW-0479">Metal-binding</keyword>
<evidence type="ECO:0000256" key="8">
    <source>
        <dbReference type="ARBA" id="ARBA00023002"/>
    </source>
</evidence>
<comment type="similarity">
    <text evidence="3 12">Belongs to the organic radical-activating enzymes family.</text>
</comment>
<comment type="caution">
    <text evidence="14">The sequence shown here is derived from an EMBL/GenBank/DDBJ whole genome shotgun (WGS) entry which is preliminary data.</text>
</comment>
<evidence type="ECO:0000256" key="12">
    <source>
        <dbReference type="PIRNR" id="PIRNR000368"/>
    </source>
</evidence>
<comment type="catalytic activity">
    <reaction evidence="11">
        <text>glycyl-[protein] + reduced [flavodoxin] + S-adenosyl-L-methionine = glycin-2-yl radical-[protein] + semiquinone [flavodoxin] + 5'-deoxyadenosine + L-methionine + H(+)</text>
        <dbReference type="Rhea" id="RHEA:61976"/>
        <dbReference type="Rhea" id="RHEA-COMP:10622"/>
        <dbReference type="Rhea" id="RHEA-COMP:14480"/>
        <dbReference type="Rhea" id="RHEA-COMP:15993"/>
        <dbReference type="Rhea" id="RHEA-COMP:15994"/>
        <dbReference type="ChEBI" id="CHEBI:15378"/>
        <dbReference type="ChEBI" id="CHEBI:17319"/>
        <dbReference type="ChEBI" id="CHEBI:29947"/>
        <dbReference type="ChEBI" id="CHEBI:32722"/>
        <dbReference type="ChEBI" id="CHEBI:57618"/>
        <dbReference type="ChEBI" id="CHEBI:57844"/>
        <dbReference type="ChEBI" id="CHEBI:59789"/>
        <dbReference type="ChEBI" id="CHEBI:140311"/>
    </reaction>
</comment>
<dbReference type="SFLD" id="SFLDS00029">
    <property type="entry name" value="Radical_SAM"/>
    <property type="match status" value="1"/>
</dbReference>
<reference evidence="14 15" key="1">
    <citation type="submission" date="2020-08" db="EMBL/GenBank/DDBJ databases">
        <title>Genome public.</title>
        <authorList>
            <person name="Liu C."/>
            <person name="Sun Q."/>
        </authorList>
    </citation>
    <scope>NUCLEOTIDE SEQUENCE [LARGE SCALE GENOMIC DNA]</scope>
    <source>
        <strain evidence="14 15">BX3</strain>
    </source>
</reference>
<dbReference type="NCBIfam" id="TIGR02491">
    <property type="entry name" value="NrdG"/>
    <property type="match status" value="1"/>
</dbReference>
<organism evidence="14 15">
    <name type="scientific">Jutongia hominis</name>
    <dbReference type="NCBI Taxonomy" id="2763664"/>
    <lineage>
        <taxon>Bacteria</taxon>
        <taxon>Bacillati</taxon>
        <taxon>Bacillota</taxon>
        <taxon>Clostridia</taxon>
        <taxon>Lachnospirales</taxon>
        <taxon>Lachnospiraceae</taxon>
        <taxon>Jutongia</taxon>
    </lineage>
</organism>
<gene>
    <name evidence="14" type="primary">nrdG</name>
    <name evidence="14" type="ORF">H8700_08205</name>
</gene>
<evidence type="ECO:0000256" key="10">
    <source>
        <dbReference type="ARBA" id="ARBA00023014"/>
    </source>
</evidence>
<dbReference type="SFLD" id="SFLDG01066">
    <property type="entry name" value="organic_radical-activating_enz"/>
    <property type="match status" value="1"/>
</dbReference>
<evidence type="ECO:0000256" key="5">
    <source>
        <dbReference type="ARBA" id="ARBA00022485"/>
    </source>
</evidence>
<evidence type="ECO:0000259" key="13">
    <source>
        <dbReference type="PROSITE" id="PS51918"/>
    </source>
</evidence>
<dbReference type="PROSITE" id="PS51918">
    <property type="entry name" value="RADICAL_SAM"/>
    <property type="match status" value="1"/>
</dbReference>
<comment type="function">
    <text evidence="2 12">Activation of anaerobic ribonucleoside-triphosphate reductase under anaerobic conditions by generation of an organic free radical, using S-adenosylmethionine and reduced flavodoxin as cosubstrates to produce 5'-deoxy-adenosine.</text>
</comment>
<sequence>MNYAEIKQYDVANGPGVRVSLFVSGCTHHCKECFNPETWDFKYGKPFTEETIQTILSYMEPEYVKGITLLGGEPLEHSNQKGLLPLVRAIKEKYPNKSIWCFTGYDFEKDVLGRMVNEWEETRELLSYIEVLVDGEFMIDKKDLGLVFRGSSNQRNILVQESLKSGKICLWTPAV</sequence>
<evidence type="ECO:0000256" key="11">
    <source>
        <dbReference type="ARBA" id="ARBA00047365"/>
    </source>
</evidence>
<dbReference type="PROSITE" id="PS01087">
    <property type="entry name" value="RADICAL_ACTIVATING"/>
    <property type="match status" value="1"/>
</dbReference>